<feature type="domain" description="TPX2 C-terminal" evidence="7">
    <location>
        <begin position="499"/>
        <end position="564"/>
    </location>
</feature>
<evidence type="ECO:0000256" key="1">
    <source>
        <dbReference type="ARBA" id="ARBA00004245"/>
    </source>
</evidence>
<accession>A0A9P5Q3M5</accession>
<feature type="region of interest" description="Disordered" evidence="6">
    <location>
        <begin position="82"/>
        <end position="113"/>
    </location>
</feature>
<proteinExistence type="inferred from homology"/>
<evidence type="ECO:0000256" key="5">
    <source>
        <dbReference type="SAM" id="Coils"/>
    </source>
</evidence>
<evidence type="ECO:0000256" key="3">
    <source>
        <dbReference type="ARBA" id="ARBA00022490"/>
    </source>
</evidence>
<keyword evidence="4" id="KW-0206">Cytoskeleton</keyword>
<dbReference type="GO" id="GO:0005856">
    <property type="term" value="C:cytoskeleton"/>
    <property type="evidence" value="ECO:0007669"/>
    <property type="project" value="UniProtKB-SubCell"/>
</dbReference>
<comment type="similarity">
    <text evidence="2">Belongs to the TPX2 family.</text>
</comment>
<evidence type="ECO:0000313" key="9">
    <source>
        <dbReference type="Proteomes" id="UP000772434"/>
    </source>
</evidence>
<keyword evidence="3" id="KW-0963">Cytoplasm</keyword>
<feature type="compositionally biased region" description="Polar residues" evidence="6">
    <location>
        <begin position="416"/>
        <end position="426"/>
    </location>
</feature>
<evidence type="ECO:0000313" key="8">
    <source>
        <dbReference type="EMBL" id="KAF9077789.1"/>
    </source>
</evidence>
<dbReference type="OrthoDB" id="3242303at2759"/>
<organism evidence="8 9">
    <name type="scientific">Rhodocollybia butyracea</name>
    <dbReference type="NCBI Taxonomy" id="206335"/>
    <lineage>
        <taxon>Eukaryota</taxon>
        <taxon>Fungi</taxon>
        <taxon>Dikarya</taxon>
        <taxon>Basidiomycota</taxon>
        <taxon>Agaricomycotina</taxon>
        <taxon>Agaricomycetes</taxon>
        <taxon>Agaricomycetidae</taxon>
        <taxon>Agaricales</taxon>
        <taxon>Marasmiineae</taxon>
        <taxon>Omphalotaceae</taxon>
        <taxon>Rhodocollybia</taxon>
    </lineage>
</organism>
<dbReference type="Proteomes" id="UP000772434">
    <property type="component" value="Unassembled WGS sequence"/>
</dbReference>
<feature type="compositionally biased region" description="Low complexity" evidence="6">
    <location>
        <begin position="393"/>
        <end position="408"/>
    </location>
</feature>
<dbReference type="Pfam" id="PF06886">
    <property type="entry name" value="TPX2"/>
    <property type="match status" value="1"/>
</dbReference>
<sequence length="567" mass="62247">MHSTNDLSLRHLPDISNSSFSFEIPAETNDDFLLNHNGDDFFDVVDDSLATPASNRTIFRPLITNQCTPKQSITTVQRGYPETLNRTSPEKPASFVLSNSSQSNSIAPQVNDSEEAWGMGTKKKDRGIIDLRNEVMSTPQRMQRLRDEIKGLADSKRAASPPVAIYDSLNHSLAKSTSEWQTVNSPRFTASRKVPTACSPAACVGNQDIPTTGASDNENVDMSVISSTNGTLAERLVMYSQNLAGSHQLSYLPGGVALGSLTTSSSDSDLTFSQLSPSKPSPTADPTPLSNAPASPVRSSRKRVGSPVLNNQPTKKEKITVKASCANVPGIRTIKKKRTVSANLTSASDRVKTNPLRHASGPSRPRPTRAPLLMSGGSSGRSAVPISREENSTRGSSSGSLSKSTSISKLKERSEAVTQTSATHSTRPVGFNFHSTRRLEARKADSSAREHEHEEEPKRKQKLHTAYTVPDFKASHAAQDALLSSLRGQIKPVAPLPMEFHTDARARERIKYNERVREKELEMERALEEKKRQQAEEVERELRELRKKAIPKAHAVPDWYKDAPRRN</sequence>
<evidence type="ECO:0000259" key="7">
    <source>
        <dbReference type="Pfam" id="PF06886"/>
    </source>
</evidence>
<reference evidence="8" key="1">
    <citation type="submission" date="2020-11" db="EMBL/GenBank/DDBJ databases">
        <authorList>
            <consortium name="DOE Joint Genome Institute"/>
            <person name="Ahrendt S."/>
            <person name="Riley R."/>
            <person name="Andreopoulos W."/>
            <person name="Labutti K."/>
            <person name="Pangilinan J."/>
            <person name="Ruiz-Duenas F.J."/>
            <person name="Barrasa J.M."/>
            <person name="Sanchez-Garcia M."/>
            <person name="Camarero S."/>
            <person name="Miyauchi S."/>
            <person name="Serrano A."/>
            <person name="Linde D."/>
            <person name="Babiker R."/>
            <person name="Drula E."/>
            <person name="Ayuso-Fernandez I."/>
            <person name="Pacheco R."/>
            <person name="Padilla G."/>
            <person name="Ferreira P."/>
            <person name="Barriuso J."/>
            <person name="Kellner H."/>
            <person name="Castanera R."/>
            <person name="Alfaro M."/>
            <person name="Ramirez L."/>
            <person name="Pisabarro A.G."/>
            <person name="Kuo A."/>
            <person name="Tritt A."/>
            <person name="Lipzen A."/>
            <person name="He G."/>
            <person name="Yan M."/>
            <person name="Ng V."/>
            <person name="Cullen D."/>
            <person name="Martin F."/>
            <person name="Rosso M.-N."/>
            <person name="Henrissat B."/>
            <person name="Hibbett D."/>
            <person name="Martinez A.T."/>
            <person name="Grigoriev I.V."/>
        </authorList>
    </citation>
    <scope>NUCLEOTIDE SEQUENCE</scope>
    <source>
        <strain evidence="8">AH 40177</strain>
    </source>
</reference>
<evidence type="ECO:0000256" key="2">
    <source>
        <dbReference type="ARBA" id="ARBA00005885"/>
    </source>
</evidence>
<evidence type="ECO:0000256" key="4">
    <source>
        <dbReference type="ARBA" id="ARBA00023212"/>
    </source>
</evidence>
<dbReference type="EMBL" id="JADNRY010000003">
    <property type="protein sequence ID" value="KAF9077789.1"/>
    <property type="molecule type" value="Genomic_DNA"/>
</dbReference>
<protein>
    <recommendedName>
        <fullName evidence="7">TPX2 C-terminal domain-containing protein</fullName>
    </recommendedName>
</protein>
<keyword evidence="5" id="KW-0175">Coiled coil</keyword>
<feature type="region of interest" description="Disordered" evidence="6">
    <location>
        <begin position="337"/>
        <end position="462"/>
    </location>
</feature>
<dbReference type="InterPro" id="IPR027329">
    <property type="entry name" value="TPX2_C"/>
</dbReference>
<feature type="region of interest" description="Disordered" evidence="6">
    <location>
        <begin position="267"/>
        <end position="317"/>
    </location>
</feature>
<gene>
    <name evidence="8" type="ORF">BDP27DRAFT_1311680</name>
</gene>
<comment type="subcellular location">
    <subcellularLocation>
        <location evidence="1">Cytoplasm</location>
        <location evidence="1">Cytoskeleton</location>
    </subcellularLocation>
</comment>
<feature type="coiled-coil region" evidence="5">
    <location>
        <begin position="509"/>
        <end position="548"/>
    </location>
</feature>
<dbReference type="AlphaFoldDB" id="A0A9P5Q3M5"/>
<evidence type="ECO:0000256" key="6">
    <source>
        <dbReference type="SAM" id="MobiDB-lite"/>
    </source>
</evidence>
<feature type="compositionally biased region" description="Basic and acidic residues" evidence="6">
    <location>
        <begin position="437"/>
        <end position="458"/>
    </location>
</feature>
<name>A0A9P5Q3M5_9AGAR</name>
<comment type="caution">
    <text evidence="8">The sequence shown here is derived from an EMBL/GenBank/DDBJ whole genome shotgun (WGS) entry which is preliminary data.</text>
</comment>
<keyword evidence="9" id="KW-1185">Reference proteome</keyword>
<feature type="compositionally biased region" description="Low complexity" evidence="6">
    <location>
        <begin position="267"/>
        <end position="276"/>
    </location>
</feature>